<dbReference type="Proteomes" id="UP001283361">
    <property type="component" value="Unassembled WGS sequence"/>
</dbReference>
<gene>
    <name evidence="2" type="ORF">RRG08_002441</name>
</gene>
<name>A0AAE1DUH1_9GAST</name>
<dbReference type="AlphaFoldDB" id="A0AAE1DUH1"/>
<evidence type="ECO:0000256" key="1">
    <source>
        <dbReference type="SAM" id="SignalP"/>
    </source>
</evidence>
<feature type="signal peptide" evidence="1">
    <location>
        <begin position="1"/>
        <end position="23"/>
    </location>
</feature>
<accession>A0AAE1DUH1</accession>
<protein>
    <recommendedName>
        <fullName evidence="4">Secreted protein</fullName>
    </recommendedName>
</protein>
<proteinExistence type="predicted"/>
<evidence type="ECO:0008006" key="4">
    <source>
        <dbReference type="Google" id="ProtNLM"/>
    </source>
</evidence>
<keyword evidence="1" id="KW-0732">Signal</keyword>
<evidence type="ECO:0000313" key="3">
    <source>
        <dbReference type="Proteomes" id="UP001283361"/>
    </source>
</evidence>
<reference evidence="2" key="1">
    <citation type="journal article" date="2023" name="G3 (Bethesda)">
        <title>A reference genome for the long-term kleptoplast-retaining sea slug Elysia crispata morphotype clarki.</title>
        <authorList>
            <person name="Eastman K.E."/>
            <person name="Pendleton A.L."/>
            <person name="Shaikh M.A."/>
            <person name="Suttiyut T."/>
            <person name="Ogas R."/>
            <person name="Tomko P."/>
            <person name="Gavelis G."/>
            <person name="Widhalm J.R."/>
            <person name="Wisecaver J.H."/>
        </authorList>
    </citation>
    <scope>NUCLEOTIDE SEQUENCE</scope>
    <source>
        <strain evidence="2">ECLA1</strain>
    </source>
</reference>
<organism evidence="2 3">
    <name type="scientific">Elysia crispata</name>
    <name type="common">lettuce slug</name>
    <dbReference type="NCBI Taxonomy" id="231223"/>
    <lineage>
        <taxon>Eukaryota</taxon>
        <taxon>Metazoa</taxon>
        <taxon>Spiralia</taxon>
        <taxon>Lophotrochozoa</taxon>
        <taxon>Mollusca</taxon>
        <taxon>Gastropoda</taxon>
        <taxon>Heterobranchia</taxon>
        <taxon>Euthyneura</taxon>
        <taxon>Panpulmonata</taxon>
        <taxon>Sacoglossa</taxon>
        <taxon>Placobranchoidea</taxon>
        <taxon>Plakobranchidae</taxon>
        <taxon>Elysia</taxon>
    </lineage>
</organism>
<keyword evidence="3" id="KW-1185">Reference proteome</keyword>
<feature type="chain" id="PRO_5041926632" description="Secreted protein" evidence="1">
    <location>
        <begin position="24"/>
        <end position="174"/>
    </location>
</feature>
<sequence length="174" mass="20144">MQVQLQLLLHLVNFTSTSPLSKALCVRNYGGAPVWATYNLPVCFERQLGAKTRRFDLELQHLKLRMQHWFVLLPRWWVQGVDVHKHSPLPGQPKAMTFLQASFVYTIMMGAQRRQVRRIRRVYLGASDEWDNVMQIWEQAMTGTMSCRSGSGRRLGQCHADLGEGDDWDNVMQI</sequence>
<comment type="caution">
    <text evidence="2">The sequence shown here is derived from an EMBL/GenBank/DDBJ whole genome shotgun (WGS) entry which is preliminary data.</text>
</comment>
<dbReference type="EMBL" id="JAWDGP010002483">
    <property type="protein sequence ID" value="KAK3782805.1"/>
    <property type="molecule type" value="Genomic_DNA"/>
</dbReference>
<evidence type="ECO:0000313" key="2">
    <source>
        <dbReference type="EMBL" id="KAK3782805.1"/>
    </source>
</evidence>